<dbReference type="SMART" id="SM00059">
    <property type="entry name" value="FN2"/>
    <property type="match status" value="3"/>
</dbReference>
<feature type="disulfide bond" evidence="6">
    <location>
        <begin position="192"/>
        <end position="218"/>
    </location>
</feature>
<dbReference type="CDD" id="cd00062">
    <property type="entry name" value="FN2"/>
    <property type="match status" value="3"/>
</dbReference>
<evidence type="ECO:0000313" key="9">
    <source>
        <dbReference type="Proteomes" id="UP000694406"/>
    </source>
</evidence>
<dbReference type="Ensembl" id="ENSLLTT00000018500.1">
    <property type="protein sequence ID" value="ENSLLTP00000017837.1"/>
    <property type="gene ID" value="ENSLLTG00000013515.1"/>
</dbReference>
<dbReference type="InterPro" id="IPR013806">
    <property type="entry name" value="Kringle-like"/>
</dbReference>
<feature type="disulfide bond" evidence="6">
    <location>
        <begin position="37"/>
        <end position="64"/>
    </location>
</feature>
<evidence type="ECO:0000256" key="3">
    <source>
        <dbReference type="ARBA" id="ARBA00022525"/>
    </source>
</evidence>
<evidence type="ECO:0000256" key="6">
    <source>
        <dbReference type="PROSITE-ProRule" id="PRU00479"/>
    </source>
</evidence>
<dbReference type="SUPFAM" id="SSF57440">
    <property type="entry name" value="Kringle-like"/>
    <property type="match status" value="3"/>
</dbReference>
<protein>
    <recommendedName>
        <fullName evidence="7">Fibronectin type-II domain-containing protein</fullName>
    </recommendedName>
</protein>
<feature type="disulfide bond" evidence="6">
    <location>
        <begin position="23"/>
        <end position="49"/>
    </location>
</feature>
<feature type="disulfide bond" evidence="6">
    <location>
        <begin position="72"/>
        <end position="98"/>
    </location>
</feature>
<dbReference type="GO" id="GO:0008201">
    <property type="term" value="F:heparin binding"/>
    <property type="evidence" value="ECO:0007669"/>
    <property type="project" value="TreeGrafter"/>
</dbReference>
<dbReference type="GeneTree" id="ENSGT01000000214845"/>
<dbReference type="PRINTS" id="PR00013">
    <property type="entry name" value="FNTYPEII"/>
</dbReference>
<dbReference type="Gene3D" id="2.10.10.10">
    <property type="entry name" value="Fibronectin, type II, collagen-binding"/>
    <property type="match status" value="3"/>
</dbReference>
<feature type="disulfide bond" evidence="6">
    <location>
        <begin position="86"/>
        <end position="113"/>
    </location>
</feature>
<dbReference type="GO" id="GO:0009986">
    <property type="term" value="C:cell surface"/>
    <property type="evidence" value="ECO:0007669"/>
    <property type="project" value="TreeGrafter"/>
</dbReference>
<keyword evidence="9" id="KW-1185">Reference proteome</keyword>
<dbReference type="Pfam" id="PF00040">
    <property type="entry name" value="fn2"/>
    <property type="match status" value="3"/>
</dbReference>
<evidence type="ECO:0000256" key="2">
    <source>
        <dbReference type="ARBA" id="ARBA00010011"/>
    </source>
</evidence>
<dbReference type="PROSITE" id="PS00023">
    <property type="entry name" value="FN2_1"/>
    <property type="match status" value="1"/>
</dbReference>
<proteinExistence type="inferred from homology"/>
<name>A0A8C5SK49_LATLA</name>
<reference evidence="8" key="2">
    <citation type="submission" date="2025-09" db="UniProtKB">
        <authorList>
            <consortium name="Ensembl"/>
        </authorList>
    </citation>
    <scope>IDENTIFICATION</scope>
</reference>
<dbReference type="PANTHER" id="PTHR22918:SF1">
    <property type="entry name" value="FIBRONECTIN TYPE-II DOMAIN-CONTAINING PROTEIN"/>
    <property type="match status" value="1"/>
</dbReference>
<organism evidence="8 9">
    <name type="scientific">Laticauda laticaudata</name>
    <name type="common">Blue-ringed sea krait</name>
    <name type="synonym">Blue-lipped sea krait</name>
    <dbReference type="NCBI Taxonomy" id="8630"/>
    <lineage>
        <taxon>Eukaryota</taxon>
        <taxon>Metazoa</taxon>
        <taxon>Chordata</taxon>
        <taxon>Craniata</taxon>
        <taxon>Vertebrata</taxon>
        <taxon>Euteleostomi</taxon>
        <taxon>Lepidosauria</taxon>
        <taxon>Squamata</taxon>
        <taxon>Bifurcata</taxon>
        <taxon>Unidentata</taxon>
        <taxon>Episquamata</taxon>
        <taxon>Toxicofera</taxon>
        <taxon>Serpentes</taxon>
        <taxon>Colubroidea</taxon>
        <taxon>Elapidae</taxon>
        <taxon>Laticaudinae</taxon>
        <taxon>Laticauda</taxon>
    </lineage>
</organism>
<sequence>MKLNSTHVSTREKYGGSSGGKQCTFPFTYKKRTYYTCTNEDAEKGRFWCATTGSYDKEQQWSYCADTKLRPCKFPFRFNNKYYFRCTRDGASDGQLWCATTANYDKDRKWRACATEGRRNNSPSPPQNPKTLNGCNDISMEQMSCQGVISMKHGKCKLRSSMTDKKEVQIKDGKASQCGSNEIFEVDGCKRCVFPFIYNGKRFYSCTNQNSEDGRFWCSVTSNYDKNRQWSYCADTSKIIHKLLYESEIRIWKSLKLSGCKFLVDIPNLGIMSP</sequence>
<keyword evidence="3" id="KW-0964">Secreted</keyword>
<feature type="disulfide bond" evidence="6">
    <location>
        <begin position="206"/>
        <end position="233"/>
    </location>
</feature>
<dbReference type="FunFam" id="2.10.10.10:FF:000003">
    <property type="entry name" value="binder of sperm protein homolog 1"/>
    <property type="match status" value="2"/>
</dbReference>
<feature type="domain" description="Fibronectin type-II" evidence="7">
    <location>
        <begin position="18"/>
        <end position="66"/>
    </location>
</feature>
<dbReference type="InterPro" id="IPR000562">
    <property type="entry name" value="FN_type2_dom"/>
</dbReference>
<dbReference type="FunFam" id="2.10.10.10:FF:000011">
    <property type="entry name" value="Uncharacterized protein"/>
    <property type="match status" value="1"/>
</dbReference>
<evidence type="ECO:0000259" key="7">
    <source>
        <dbReference type="PROSITE" id="PS51092"/>
    </source>
</evidence>
<evidence type="ECO:0000256" key="5">
    <source>
        <dbReference type="ARBA" id="ARBA00023157"/>
    </source>
</evidence>
<dbReference type="PROSITE" id="PS51092">
    <property type="entry name" value="FN2_2"/>
    <property type="match status" value="3"/>
</dbReference>
<accession>A0A8C5SK49</accession>
<dbReference type="PANTHER" id="PTHR22918">
    <property type="entry name" value="SEMINAL PLASMA PROTEIN"/>
    <property type="match status" value="1"/>
</dbReference>
<dbReference type="GO" id="GO:0005576">
    <property type="term" value="C:extracellular region"/>
    <property type="evidence" value="ECO:0007669"/>
    <property type="project" value="UniProtKB-SubCell"/>
</dbReference>
<keyword evidence="5 6" id="KW-1015">Disulfide bond</keyword>
<dbReference type="InterPro" id="IPR051666">
    <property type="entry name" value="SP_Capacitation_Regulator"/>
</dbReference>
<evidence type="ECO:0000313" key="8">
    <source>
        <dbReference type="Ensembl" id="ENSLLTP00000017837.1"/>
    </source>
</evidence>
<feature type="domain" description="Fibronectin type-II" evidence="7">
    <location>
        <begin position="187"/>
        <end position="235"/>
    </location>
</feature>
<dbReference type="AlphaFoldDB" id="A0A8C5SK49"/>
<feature type="domain" description="Fibronectin type-II" evidence="7">
    <location>
        <begin position="67"/>
        <end position="115"/>
    </location>
</feature>
<evidence type="ECO:0000256" key="4">
    <source>
        <dbReference type="ARBA" id="ARBA00022737"/>
    </source>
</evidence>
<keyword evidence="4" id="KW-0677">Repeat</keyword>
<comment type="subcellular location">
    <subcellularLocation>
        <location evidence="1">Secreted</location>
    </subcellularLocation>
</comment>
<reference evidence="8" key="1">
    <citation type="submission" date="2025-08" db="UniProtKB">
        <authorList>
            <consortium name="Ensembl"/>
        </authorList>
    </citation>
    <scope>IDENTIFICATION</scope>
</reference>
<dbReference type="InterPro" id="IPR036943">
    <property type="entry name" value="FN_type2_sf"/>
</dbReference>
<evidence type="ECO:0000256" key="1">
    <source>
        <dbReference type="ARBA" id="ARBA00004613"/>
    </source>
</evidence>
<dbReference type="GO" id="GO:0048240">
    <property type="term" value="P:sperm capacitation"/>
    <property type="evidence" value="ECO:0007669"/>
    <property type="project" value="TreeGrafter"/>
</dbReference>
<dbReference type="Proteomes" id="UP000694406">
    <property type="component" value="Unplaced"/>
</dbReference>
<comment type="similarity">
    <text evidence="2">Belongs to the seminal plasma protein family.</text>
</comment>